<dbReference type="Pfam" id="PF00672">
    <property type="entry name" value="HAMP"/>
    <property type="match status" value="1"/>
</dbReference>
<feature type="domain" description="HAMP" evidence="12">
    <location>
        <begin position="202"/>
        <end position="254"/>
    </location>
</feature>
<dbReference type="InterPro" id="IPR003661">
    <property type="entry name" value="HisK_dim/P_dom"/>
</dbReference>
<proteinExistence type="predicted"/>
<name>A0A939DMT1_9ALTE</name>
<dbReference type="PROSITE" id="PS50885">
    <property type="entry name" value="HAMP"/>
    <property type="match status" value="1"/>
</dbReference>
<keyword evidence="10" id="KW-1133">Transmembrane helix</keyword>
<dbReference type="Gene3D" id="1.10.287.130">
    <property type="match status" value="1"/>
</dbReference>
<organism evidence="13 14">
    <name type="scientific">Bowmanella dokdonensis</name>
    <dbReference type="NCBI Taxonomy" id="751969"/>
    <lineage>
        <taxon>Bacteria</taxon>
        <taxon>Pseudomonadati</taxon>
        <taxon>Pseudomonadota</taxon>
        <taxon>Gammaproteobacteria</taxon>
        <taxon>Alteromonadales</taxon>
        <taxon>Alteromonadaceae</taxon>
        <taxon>Bowmanella</taxon>
    </lineage>
</organism>
<dbReference type="GO" id="GO:0016020">
    <property type="term" value="C:membrane"/>
    <property type="evidence" value="ECO:0007669"/>
    <property type="project" value="UniProtKB-SubCell"/>
</dbReference>
<keyword evidence="10" id="KW-0812">Transmembrane</keyword>
<evidence type="ECO:0000256" key="9">
    <source>
        <dbReference type="ARBA" id="ARBA00023012"/>
    </source>
</evidence>
<dbReference type="InterPro" id="IPR004358">
    <property type="entry name" value="Sig_transdc_His_kin-like_C"/>
</dbReference>
<dbReference type="PANTHER" id="PTHR43065">
    <property type="entry name" value="SENSOR HISTIDINE KINASE"/>
    <property type="match status" value="1"/>
</dbReference>
<keyword evidence="14" id="KW-1185">Reference proteome</keyword>
<keyword evidence="5" id="KW-0808">Transferase</keyword>
<dbReference type="InterPro" id="IPR003594">
    <property type="entry name" value="HATPase_dom"/>
</dbReference>
<dbReference type="Proteomes" id="UP000664654">
    <property type="component" value="Unassembled WGS sequence"/>
</dbReference>
<comment type="catalytic activity">
    <reaction evidence="1">
        <text>ATP + protein L-histidine = ADP + protein N-phospho-L-histidine.</text>
        <dbReference type="EC" id="2.7.13.3"/>
    </reaction>
</comment>
<sequence length="501" mass="54884">MTKLNTSFRLSSLRRLSLQSLLLLYLVLPILLVCGLASWFGLSFVKDMANQKLRSDLELVGRAISLPVSEALSAGNVSALANHLKSVFSIGRVYGASVFDARGKLVAFSGVTETDLSSSHIAEKVVRTREQQDDYRSVEGESVYSYVMPISNEQGQVTGLLQITRRASDFEKSFAKLERLALAGWATLALATVAILIFGHHHAIGRHVIDLVNSMRNVAMGDHRHRASLTGPAEIREIAGGLNQMLDSIIQAEMEISQRRRQEYQLQSQLKEEQKMAAIGQVARGVAHELGAPLSVIDGRAQRLAKRHLDEDSQRQLNAVRGQVKRLTLMVQQLLAFSRHQQTQVQRFLLADLIRQSLQSLGYEYQGEGPAIEITEGGPSLECEGDVQRLELALVNLLRNAVQAANRLVRIDWIRQETKAVIRIRDDGPGLPPASGTGHLTSPFFTTKPQGQGTGLGLTIAEQVIHDHDGSLLLENQSQGGCLVTVTLPLVSAPDGSSRHG</sequence>
<keyword evidence="8" id="KW-0067">ATP-binding</keyword>
<evidence type="ECO:0000256" key="6">
    <source>
        <dbReference type="ARBA" id="ARBA00022741"/>
    </source>
</evidence>
<dbReference type="InterPro" id="IPR003660">
    <property type="entry name" value="HAMP_dom"/>
</dbReference>
<protein>
    <recommendedName>
        <fullName evidence="3">histidine kinase</fullName>
        <ecNumber evidence="3">2.7.13.3</ecNumber>
    </recommendedName>
</protein>
<dbReference type="PROSITE" id="PS50109">
    <property type="entry name" value="HIS_KIN"/>
    <property type="match status" value="1"/>
</dbReference>
<gene>
    <name evidence="13" type="ORF">J0A66_10555</name>
</gene>
<evidence type="ECO:0000256" key="1">
    <source>
        <dbReference type="ARBA" id="ARBA00000085"/>
    </source>
</evidence>
<dbReference type="GO" id="GO:0000155">
    <property type="term" value="F:phosphorelay sensor kinase activity"/>
    <property type="evidence" value="ECO:0007669"/>
    <property type="project" value="InterPro"/>
</dbReference>
<dbReference type="SMART" id="SM00387">
    <property type="entry name" value="HATPase_c"/>
    <property type="match status" value="1"/>
</dbReference>
<dbReference type="SUPFAM" id="SSF55874">
    <property type="entry name" value="ATPase domain of HSP90 chaperone/DNA topoisomerase II/histidine kinase"/>
    <property type="match status" value="1"/>
</dbReference>
<dbReference type="SMART" id="SM00304">
    <property type="entry name" value="HAMP"/>
    <property type="match status" value="1"/>
</dbReference>
<dbReference type="EMBL" id="JAFKCV010000005">
    <property type="protein sequence ID" value="MBN7825663.1"/>
    <property type="molecule type" value="Genomic_DNA"/>
</dbReference>
<evidence type="ECO:0000256" key="7">
    <source>
        <dbReference type="ARBA" id="ARBA00022777"/>
    </source>
</evidence>
<dbReference type="Gene3D" id="6.10.340.10">
    <property type="match status" value="1"/>
</dbReference>
<keyword evidence="9" id="KW-0902">Two-component regulatory system</keyword>
<evidence type="ECO:0000313" key="13">
    <source>
        <dbReference type="EMBL" id="MBN7825663.1"/>
    </source>
</evidence>
<keyword evidence="7" id="KW-0418">Kinase</keyword>
<dbReference type="PANTHER" id="PTHR43065:SF10">
    <property type="entry name" value="PEROXIDE STRESS-ACTIVATED HISTIDINE KINASE MAK3"/>
    <property type="match status" value="1"/>
</dbReference>
<dbReference type="SMART" id="SM00388">
    <property type="entry name" value="HisKA"/>
    <property type="match status" value="1"/>
</dbReference>
<evidence type="ECO:0000259" key="12">
    <source>
        <dbReference type="PROSITE" id="PS50885"/>
    </source>
</evidence>
<evidence type="ECO:0000259" key="11">
    <source>
        <dbReference type="PROSITE" id="PS50109"/>
    </source>
</evidence>
<dbReference type="Gene3D" id="3.30.565.10">
    <property type="entry name" value="Histidine kinase-like ATPase, C-terminal domain"/>
    <property type="match status" value="1"/>
</dbReference>
<dbReference type="Pfam" id="PF00512">
    <property type="entry name" value="HisKA"/>
    <property type="match status" value="1"/>
</dbReference>
<comment type="subcellular location">
    <subcellularLocation>
        <location evidence="2">Membrane</location>
    </subcellularLocation>
</comment>
<dbReference type="CDD" id="cd18773">
    <property type="entry name" value="PDC1_HK_sensor"/>
    <property type="match status" value="1"/>
</dbReference>
<evidence type="ECO:0000313" key="14">
    <source>
        <dbReference type="Proteomes" id="UP000664654"/>
    </source>
</evidence>
<evidence type="ECO:0000256" key="3">
    <source>
        <dbReference type="ARBA" id="ARBA00012438"/>
    </source>
</evidence>
<dbReference type="GO" id="GO:0005524">
    <property type="term" value="F:ATP binding"/>
    <property type="evidence" value="ECO:0007669"/>
    <property type="project" value="UniProtKB-KW"/>
</dbReference>
<accession>A0A939DMT1</accession>
<dbReference type="CDD" id="cd06225">
    <property type="entry name" value="HAMP"/>
    <property type="match status" value="1"/>
</dbReference>
<evidence type="ECO:0000256" key="2">
    <source>
        <dbReference type="ARBA" id="ARBA00004370"/>
    </source>
</evidence>
<keyword evidence="6" id="KW-0547">Nucleotide-binding</keyword>
<dbReference type="InterPro" id="IPR005467">
    <property type="entry name" value="His_kinase_dom"/>
</dbReference>
<dbReference type="RefSeq" id="WP_206573781.1">
    <property type="nucleotide sequence ID" value="NZ_JAFKCV010000005.1"/>
</dbReference>
<dbReference type="InterPro" id="IPR036097">
    <property type="entry name" value="HisK_dim/P_sf"/>
</dbReference>
<evidence type="ECO:0000256" key="5">
    <source>
        <dbReference type="ARBA" id="ARBA00022679"/>
    </source>
</evidence>
<comment type="caution">
    <text evidence="13">The sequence shown here is derived from an EMBL/GenBank/DDBJ whole genome shotgun (WGS) entry which is preliminary data.</text>
</comment>
<keyword evidence="4" id="KW-0597">Phosphoprotein</keyword>
<dbReference type="EC" id="2.7.13.3" evidence="3"/>
<dbReference type="PRINTS" id="PR00344">
    <property type="entry name" value="BCTRLSENSOR"/>
</dbReference>
<evidence type="ECO:0000256" key="10">
    <source>
        <dbReference type="SAM" id="Phobius"/>
    </source>
</evidence>
<reference evidence="13" key="1">
    <citation type="submission" date="2021-03" db="EMBL/GenBank/DDBJ databases">
        <title>novel species isolated from a fishpond in China.</title>
        <authorList>
            <person name="Lu H."/>
            <person name="Cai Z."/>
        </authorList>
    </citation>
    <scope>NUCLEOTIDE SEQUENCE</scope>
    <source>
        <strain evidence="13">JCM 30855</strain>
    </source>
</reference>
<dbReference type="CDD" id="cd00082">
    <property type="entry name" value="HisKA"/>
    <property type="match status" value="1"/>
</dbReference>
<feature type="transmembrane region" description="Helical" evidence="10">
    <location>
        <begin position="20"/>
        <end position="45"/>
    </location>
</feature>
<dbReference type="AlphaFoldDB" id="A0A939DMT1"/>
<dbReference type="SUPFAM" id="SSF47384">
    <property type="entry name" value="Homodimeric domain of signal transducing histidine kinase"/>
    <property type="match status" value="1"/>
</dbReference>
<evidence type="ECO:0000256" key="8">
    <source>
        <dbReference type="ARBA" id="ARBA00022840"/>
    </source>
</evidence>
<evidence type="ECO:0000256" key="4">
    <source>
        <dbReference type="ARBA" id="ARBA00022553"/>
    </source>
</evidence>
<feature type="domain" description="Histidine kinase" evidence="11">
    <location>
        <begin position="285"/>
        <end position="492"/>
    </location>
</feature>
<dbReference type="InterPro" id="IPR036890">
    <property type="entry name" value="HATPase_C_sf"/>
</dbReference>
<feature type="transmembrane region" description="Helical" evidence="10">
    <location>
        <begin position="180"/>
        <end position="199"/>
    </location>
</feature>
<keyword evidence="10" id="KW-0472">Membrane</keyword>
<dbReference type="Pfam" id="PF02518">
    <property type="entry name" value="HATPase_c"/>
    <property type="match status" value="1"/>
</dbReference>